<dbReference type="SMART" id="SM00343">
    <property type="entry name" value="ZnF_C2HC"/>
    <property type="match status" value="2"/>
</dbReference>
<dbReference type="Gene3D" id="4.10.60.10">
    <property type="entry name" value="Zinc finger, CCHC-type"/>
    <property type="match status" value="1"/>
</dbReference>
<dbReference type="InterPro" id="IPR036875">
    <property type="entry name" value="Znf_CCHC_sf"/>
</dbReference>
<accession>A0AAW0ZEB2</accession>
<protein>
    <recommendedName>
        <fullName evidence="3">CCHC-type domain-containing protein</fullName>
    </recommendedName>
</protein>
<keyword evidence="1" id="KW-0862">Zinc</keyword>
<reference evidence="4 5" key="1">
    <citation type="submission" date="2024-05" db="EMBL/GenBank/DDBJ databases">
        <title>The nuclear and mitochondrial genome assemblies of Tetragonisca angustula (Apidae: Meliponini), a tiny yet remarkable pollinator in the Neotropics.</title>
        <authorList>
            <person name="Ferrari R."/>
            <person name="Ricardo P.C."/>
            <person name="Dias F.C."/>
            <person name="Araujo N.S."/>
            <person name="Soares D.O."/>
            <person name="Zhou Q.-S."/>
            <person name="Zhu C.-D."/>
            <person name="Coutinho L."/>
            <person name="Airas M.C."/>
            <person name="Batista T.M."/>
        </authorList>
    </citation>
    <scope>NUCLEOTIDE SEQUENCE [LARGE SCALE GENOMIC DNA]</scope>
    <source>
        <strain evidence="4">ASF017062</strain>
        <tissue evidence="4">Abdomen</tissue>
    </source>
</reference>
<keyword evidence="1" id="KW-0863">Zinc-finger</keyword>
<dbReference type="EMBL" id="JAWNGG020000258">
    <property type="protein sequence ID" value="KAK9295482.1"/>
    <property type="molecule type" value="Genomic_DNA"/>
</dbReference>
<evidence type="ECO:0000256" key="2">
    <source>
        <dbReference type="SAM" id="MobiDB-lite"/>
    </source>
</evidence>
<keyword evidence="5" id="KW-1185">Reference proteome</keyword>
<feature type="domain" description="CCHC-type" evidence="3">
    <location>
        <begin position="375"/>
        <end position="390"/>
    </location>
</feature>
<feature type="domain" description="CCHC-type" evidence="3">
    <location>
        <begin position="354"/>
        <end position="369"/>
    </location>
</feature>
<evidence type="ECO:0000313" key="5">
    <source>
        <dbReference type="Proteomes" id="UP001432146"/>
    </source>
</evidence>
<evidence type="ECO:0000313" key="4">
    <source>
        <dbReference type="EMBL" id="KAK9295482.1"/>
    </source>
</evidence>
<dbReference type="InterPro" id="IPR001878">
    <property type="entry name" value="Znf_CCHC"/>
</dbReference>
<name>A0AAW0ZEB2_9HYME</name>
<dbReference type="PROSITE" id="PS50158">
    <property type="entry name" value="ZF_CCHC"/>
    <property type="match status" value="2"/>
</dbReference>
<keyword evidence="1" id="KW-0479">Metal-binding</keyword>
<evidence type="ECO:0000259" key="3">
    <source>
        <dbReference type="PROSITE" id="PS50158"/>
    </source>
</evidence>
<feature type="region of interest" description="Disordered" evidence="2">
    <location>
        <begin position="23"/>
        <end position="74"/>
    </location>
</feature>
<comment type="caution">
    <text evidence="4">The sequence shown here is derived from an EMBL/GenBank/DDBJ whole genome shotgun (WGS) entry which is preliminary data.</text>
</comment>
<dbReference type="GO" id="GO:0003676">
    <property type="term" value="F:nucleic acid binding"/>
    <property type="evidence" value="ECO:0007669"/>
    <property type="project" value="InterPro"/>
</dbReference>
<proteinExistence type="predicted"/>
<dbReference type="Proteomes" id="UP001432146">
    <property type="component" value="Unassembled WGS sequence"/>
</dbReference>
<sequence length="434" mass="48809">MDYEEFSADENIVLAKRVLKRKEKRSEEDCSDGDCSISRRKKKRAPDTTDDEFVRPSPKSKKIVIPSESDTEQPTELKTYEKFPHYCNSLNAQQINEKSLRKIKEYVTAMLQSIPHLSEENENLRKKQGGTANLDNKIRKLENVILGATNSIRELKCAQKSSSYADKLKAPAIPKPPERYSTPVRHVVATYPRAGNSMKSSGATKETFVTSLAPAKEKLQIRGVKKISNNGVLVETATKEDMERVLKSDNLQAAGLVTGLPAKKKPRVIVYDVPNVLSESEFLTSLRQQNLNTSANEKPHDAVRISHITGSRNSETANIDLEVLPRTRETLRKQDRVYVGWHSLRVRDYLTVSRCYKCQSFGHVSKHCRADKEVCGHCGGDGHAFKDCPKKNENPVCINCNRAMKPCDHSSRSPECPAYKFALSNLISKIDYGD</sequence>
<dbReference type="GO" id="GO:0008270">
    <property type="term" value="F:zinc ion binding"/>
    <property type="evidence" value="ECO:0007669"/>
    <property type="project" value="UniProtKB-KW"/>
</dbReference>
<evidence type="ECO:0000256" key="1">
    <source>
        <dbReference type="PROSITE-ProRule" id="PRU00047"/>
    </source>
</evidence>
<organism evidence="4 5">
    <name type="scientific">Tetragonisca angustula</name>
    <dbReference type="NCBI Taxonomy" id="166442"/>
    <lineage>
        <taxon>Eukaryota</taxon>
        <taxon>Metazoa</taxon>
        <taxon>Ecdysozoa</taxon>
        <taxon>Arthropoda</taxon>
        <taxon>Hexapoda</taxon>
        <taxon>Insecta</taxon>
        <taxon>Pterygota</taxon>
        <taxon>Neoptera</taxon>
        <taxon>Endopterygota</taxon>
        <taxon>Hymenoptera</taxon>
        <taxon>Apocrita</taxon>
        <taxon>Aculeata</taxon>
        <taxon>Apoidea</taxon>
        <taxon>Anthophila</taxon>
        <taxon>Apidae</taxon>
        <taxon>Tetragonisca</taxon>
    </lineage>
</organism>
<dbReference type="AlphaFoldDB" id="A0AAW0ZEB2"/>
<dbReference type="SUPFAM" id="SSF57756">
    <property type="entry name" value="Retrovirus zinc finger-like domains"/>
    <property type="match status" value="1"/>
</dbReference>
<gene>
    <name evidence="4" type="ORF">QLX08_010209</name>
</gene>